<dbReference type="PROSITE" id="PS00061">
    <property type="entry name" value="ADH_SHORT"/>
    <property type="match status" value="1"/>
</dbReference>
<gene>
    <name evidence="3" type="ORF">BN1232_04065</name>
</gene>
<dbReference type="PIRSF" id="PIRSF000126">
    <property type="entry name" value="11-beta-HSD1"/>
    <property type="match status" value="1"/>
</dbReference>
<evidence type="ECO:0000313" key="4">
    <source>
        <dbReference type="Proteomes" id="UP000199251"/>
    </source>
</evidence>
<evidence type="ECO:0000256" key="2">
    <source>
        <dbReference type="ARBA" id="ARBA00023002"/>
    </source>
</evidence>
<dbReference type="InterPro" id="IPR036291">
    <property type="entry name" value="NAD(P)-bd_dom_sf"/>
</dbReference>
<proteinExistence type="inferred from homology"/>
<dbReference type="Proteomes" id="UP000199251">
    <property type="component" value="Unassembled WGS sequence"/>
</dbReference>
<dbReference type="Pfam" id="PF00106">
    <property type="entry name" value="adh_short"/>
    <property type="match status" value="1"/>
</dbReference>
<keyword evidence="2" id="KW-0560">Oxidoreductase</keyword>
<dbReference type="InterPro" id="IPR002347">
    <property type="entry name" value="SDR_fam"/>
</dbReference>
<dbReference type="RefSeq" id="WP_090604419.1">
    <property type="nucleotide sequence ID" value="NZ_CTEE01000001.1"/>
</dbReference>
<dbReference type="Gene3D" id="3.40.50.720">
    <property type="entry name" value="NAD(P)-binding Rossmann-like Domain"/>
    <property type="match status" value="1"/>
</dbReference>
<name>A0A0E4H2Q2_MYCLN</name>
<sequence>MSIPAPKANSAALVTGASSGIGRALACELAESGHNLILVARRRARLETLATELRGKCRIRVDVVVCDLADATDRDRMLTDLDALGLELDLLVLCAGFGMVGPYVTHAPDQLIDMVRTNLEATVALTRELAPPMVNRGRGAILLVSSMAGNQPMPYFAPYAATKAAITSLGEALHCELKPAGVTVTVLAPANVDTEFAEMADAARQTNRQPAFLTASAEDCARAGINALRDGKRKLVPLPQAAAFAWVGAHLPRWIWFRICRAMLN</sequence>
<dbReference type="PRINTS" id="PR00081">
    <property type="entry name" value="GDHRDH"/>
</dbReference>
<dbReference type="PANTHER" id="PTHR44196">
    <property type="entry name" value="DEHYDROGENASE/REDUCTASE SDR FAMILY MEMBER 7B"/>
    <property type="match status" value="1"/>
</dbReference>
<dbReference type="EMBL" id="CTEE01000001">
    <property type="protein sequence ID" value="CQD17948.1"/>
    <property type="molecule type" value="Genomic_DNA"/>
</dbReference>
<dbReference type="InterPro" id="IPR020904">
    <property type="entry name" value="Sc_DH/Rdtase_CS"/>
</dbReference>
<dbReference type="SUPFAM" id="SSF51735">
    <property type="entry name" value="NAD(P)-binding Rossmann-fold domains"/>
    <property type="match status" value="1"/>
</dbReference>
<dbReference type="OrthoDB" id="9797538at2"/>
<evidence type="ECO:0000256" key="1">
    <source>
        <dbReference type="ARBA" id="ARBA00006484"/>
    </source>
</evidence>
<dbReference type="PANTHER" id="PTHR44196:SF2">
    <property type="entry name" value="SHORT-CHAIN DEHYDROGENASE-RELATED"/>
    <property type="match status" value="1"/>
</dbReference>
<reference evidence="3 4" key="1">
    <citation type="submission" date="2015-03" db="EMBL/GenBank/DDBJ databases">
        <authorList>
            <person name="Urmite Genomes"/>
        </authorList>
    </citation>
    <scope>NUCLEOTIDE SEQUENCE [LARGE SCALE GENOMIC DNA]</scope>
    <source>
        <strain evidence="3 4">CSUR P1491</strain>
    </source>
</reference>
<dbReference type="GO" id="GO:0016491">
    <property type="term" value="F:oxidoreductase activity"/>
    <property type="evidence" value="ECO:0007669"/>
    <property type="project" value="UniProtKB-KW"/>
</dbReference>
<comment type="similarity">
    <text evidence="1">Belongs to the short-chain dehydrogenases/reductases (SDR) family.</text>
</comment>
<protein>
    <submittedName>
        <fullName evidence="3">Short-chain dehydrogenase/reductase SDR</fullName>
    </submittedName>
</protein>
<evidence type="ECO:0000313" key="3">
    <source>
        <dbReference type="EMBL" id="CQD17948.1"/>
    </source>
</evidence>
<organism evidence="3 4">
    <name type="scientific">Mycobacterium lentiflavum</name>
    <dbReference type="NCBI Taxonomy" id="141349"/>
    <lineage>
        <taxon>Bacteria</taxon>
        <taxon>Bacillati</taxon>
        <taxon>Actinomycetota</taxon>
        <taxon>Actinomycetes</taxon>
        <taxon>Mycobacteriales</taxon>
        <taxon>Mycobacteriaceae</taxon>
        <taxon>Mycobacterium</taxon>
        <taxon>Mycobacterium simiae complex</taxon>
    </lineage>
</organism>
<dbReference type="STRING" id="141349.BN1232_04065"/>
<dbReference type="GO" id="GO:0016020">
    <property type="term" value="C:membrane"/>
    <property type="evidence" value="ECO:0007669"/>
    <property type="project" value="TreeGrafter"/>
</dbReference>
<accession>A0A0E4H2Q2</accession>
<dbReference type="AlphaFoldDB" id="A0A0E4H2Q2"/>